<protein>
    <submittedName>
        <fullName evidence="2">Antioxidant, AhpC/TSA family</fullName>
        <ecNumber evidence="2">1.11.1.15</ecNumber>
    </submittedName>
</protein>
<accession>D1W1Q9</accession>
<sequence length="189" mass="21425">MFQHYIIKTSLLPVCCAAKSSVWIAPVRKILFSFALLVVSLGNHAQERLPKVILKDMEGRTVQTDTIANNGKPLLLAFFATWCKPCNRELKAIAELYDEWQQETGMRLIAVSVDQAQNINKVKPLVDQNVWQYDVLLDPNSELRHALGIQLIPYTVLLDGQGNIIYRHNGYTDGAELELYEKIKEIASK</sequence>
<dbReference type="EC" id="1.11.1.15" evidence="2"/>
<dbReference type="InterPro" id="IPR050553">
    <property type="entry name" value="Thioredoxin_ResA/DsbE_sf"/>
</dbReference>
<proteinExistence type="predicted"/>
<dbReference type="CDD" id="cd02966">
    <property type="entry name" value="TlpA_like_family"/>
    <property type="match status" value="1"/>
</dbReference>
<evidence type="ECO:0000313" key="2">
    <source>
        <dbReference type="EMBL" id="EFA96704.1"/>
    </source>
</evidence>
<evidence type="ECO:0000313" key="3">
    <source>
        <dbReference type="Proteomes" id="UP000004001"/>
    </source>
</evidence>
<dbReference type="Gene3D" id="3.40.30.10">
    <property type="entry name" value="Glutaredoxin"/>
    <property type="match status" value="1"/>
</dbReference>
<dbReference type="RefSeq" id="WP_008125708.1">
    <property type="nucleotide sequence ID" value="NZ_ADEF01000065.1"/>
</dbReference>
<dbReference type="PANTHER" id="PTHR42852:SF17">
    <property type="entry name" value="THIOREDOXIN-LIKE PROTEIN HI_1115"/>
    <property type="match status" value="1"/>
</dbReference>
<comment type="caution">
    <text evidence="2">The sequence shown here is derived from an EMBL/GenBank/DDBJ whole genome shotgun (WGS) entry which is preliminary data.</text>
</comment>
<organism evidence="2 3">
    <name type="scientific">Hoylesella timonensis CRIS 5C-B1</name>
    <dbReference type="NCBI Taxonomy" id="679189"/>
    <lineage>
        <taxon>Bacteria</taxon>
        <taxon>Pseudomonadati</taxon>
        <taxon>Bacteroidota</taxon>
        <taxon>Bacteroidia</taxon>
        <taxon>Bacteroidales</taxon>
        <taxon>Prevotellaceae</taxon>
        <taxon>Hoylesella</taxon>
    </lineage>
</organism>
<dbReference type="InterPro" id="IPR013766">
    <property type="entry name" value="Thioredoxin_domain"/>
</dbReference>
<dbReference type="Pfam" id="PF00578">
    <property type="entry name" value="AhpC-TSA"/>
    <property type="match status" value="1"/>
</dbReference>
<keyword evidence="3" id="KW-1185">Reference proteome</keyword>
<reference evidence="2 3" key="1">
    <citation type="submission" date="2009-12" db="EMBL/GenBank/DDBJ databases">
        <title>Genome Sequence of Prevotella timonensis CRIS 5C-B1.</title>
        <authorList>
            <person name="Durkin A.S."/>
            <person name="Madupu R."/>
            <person name="Torralba M."/>
            <person name="Methe B."/>
            <person name="Sutton G."/>
            <person name="Strausberg R.L."/>
            <person name="Nelson K.E."/>
        </authorList>
    </citation>
    <scope>NUCLEOTIDE SEQUENCE [LARGE SCALE GENOMIC DNA]</scope>
    <source>
        <strain evidence="2 3">CRIS 5C-B1</strain>
    </source>
</reference>
<dbReference type="PROSITE" id="PS51352">
    <property type="entry name" value="THIOREDOXIN_2"/>
    <property type="match status" value="1"/>
</dbReference>
<name>D1W1Q9_9BACT</name>
<keyword evidence="2" id="KW-0575">Peroxidase</keyword>
<dbReference type="InterPro" id="IPR036249">
    <property type="entry name" value="Thioredoxin-like_sf"/>
</dbReference>
<dbReference type="PANTHER" id="PTHR42852">
    <property type="entry name" value="THIOL:DISULFIDE INTERCHANGE PROTEIN DSBE"/>
    <property type="match status" value="1"/>
</dbReference>
<dbReference type="GO" id="GO:0004601">
    <property type="term" value="F:peroxidase activity"/>
    <property type="evidence" value="ECO:0007669"/>
    <property type="project" value="UniProtKB-KW"/>
</dbReference>
<dbReference type="EMBL" id="ADEF01000065">
    <property type="protein sequence ID" value="EFA96704.1"/>
    <property type="molecule type" value="Genomic_DNA"/>
</dbReference>
<dbReference type="Proteomes" id="UP000004001">
    <property type="component" value="Unassembled WGS sequence"/>
</dbReference>
<keyword evidence="2" id="KW-0560">Oxidoreductase</keyword>
<evidence type="ECO:0000259" key="1">
    <source>
        <dbReference type="PROSITE" id="PS51352"/>
    </source>
</evidence>
<feature type="domain" description="Thioredoxin" evidence="1">
    <location>
        <begin position="43"/>
        <end position="188"/>
    </location>
</feature>
<gene>
    <name evidence="2" type="ORF">HMPREF9019_1616</name>
</gene>
<dbReference type="InterPro" id="IPR000866">
    <property type="entry name" value="AhpC/TSA"/>
</dbReference>
<dbReference type="SUPFAM" id="SSF52833">
    <property type="entry name" value="Thioredoxin-like"/>
    <property type="match status" value="1"/>
</dbReference>
<dbReference type="eggNOG" id="COG0526">
    <property type="taxonomic scope" value="Bacteria"/>
</dbReference>
<dbReference type="AlphaFoldDB" id="D1W1Q9"/>